<feature type="compositionally biased region" description="Low complexity" evidence="1">
    <location>
        <begin position="1005"/>
        <end position="1014"/>
    </location>
</feature>
<feature type="region of interest" description="Disordered" evidence="1">
    <location>
        <begin position="2064"/>
        <end position="2205"/>
    </location>
</feature>
<feature type="region of interest" description="Disordered" evidence="1">
    <location>
        <begin position="527"/>
        <end position="556"/>
    </location>
</feature>
<reference evidence="2 3" key="1">
    <citation type="journal article" date="2012" name="Genome Biol.">
        <title>The genome of the polar eukaryotic microalga coccomyxa subellipsoidea reveals traits of cold adaptation.</title>
        <authorList>
            <person name="Blanc G."/>
            <person name="Agarkova I."/>
            <person name="Grimwood J."/>
            <person name="Kuo A."/>
            <person name="Brueggeman A."/>
            <person name="Dunigan D."/>
            <person name="Gurnon J."/>
            <person name="Ladunga I."/>
            <person name="Lindquist E."/>
            <person name="Lucas S."/>
            <person name="Pangilinan J."/>
            <person name="Proschold T."/>
            <person name="Salamov A."/>
            <person name="Schmutz J."/>
            <person name="Weeks D."/>
            <person name="Yamada T."/>
            <person name="Claverie J.M."/>
            <person name="Grigoriev I."/>
            <person name="Van Etten J."/>
            <person name="Lomsadze A."/>
            <person name="Borodovsky M."/>
        </authorList>
    </citation>
    <scope>NUCLEOTIDE SEQUENCE [LARGE SCALE GENOMIC DNA]</scope>
    <source>
        <strain evidence="2 3">C-169</strain>
    </source>
</reference>
<comment type="caution">
    <text evidence="2">The sequence shown here is derived from an EMBL/GenBank/DDBJ whole genome shotgun (WGS) entry which is preliminary data.</text>
</comment>
<feature type="compositionally biased region" description="Basic and acidic residues" evidence="1">
    <location>
        <begin position="920"/>
        <end position="943"/>
    </location>
</feature>
<dbReference type="EMBL" id="AGSI01000010">
    <property type="protein sequence ID" value="EIE22503.1"/>
    <property type="molecule type" value="Genomic_DNA"/>
</dbReference>
<feature type="compositionally biased region" description="Low complexity" evidence="1">
    <location>
        <begin position="2078"/>
        <end position="2110"/>
    </location>
</feature>
<feature type="compositionally biased region" description="Gly residues" evidence="1">
    <location>
        <begin position="532"/>
        <end position="550"/>
    </location>
</feature>
<accession>I0YVT4</accession>
<feature type="region of interest" description="Disordered" evidence="1">
    <location>
        <begin position="473"/>
        <end position="505"/>
    </location>
</feature>
<gene>
    <name evidence="2" type="ORF">COCSUDRAFT_56177</name>
</gene>
<dbReference type="InterPro" id="IPR026736">
    <property type="entry name" value="Virilizer"/>
</dbReference>
<feature type="compositionally biased region" description="Basic and acidic residues" evidence="1">
    <location>
        <begin position="952"/>
        <end position="978"/>
    </location>
</feature>
<dbReference type="PANTHER" id="PTHR23185:SF0">
    <property type="entry name" value="PROTEIN VIRILIZER HOMOLOG"/>
    <property type="match status" value="1"/>
</dbReference>
<feature type="compositionally biased region" description="Basic and acidic residues" evidence="1">
    <location>
        <begin position="715"/>
        <end position="736"/>
    </location>
</feature>
<evidence type="ECO:0000313" key="3">
    <source>
        <dbReference type="Proteomes" id="UP000007264"/>
    </source>
</evidence>
<sequence length="2243" mass="236691">MAALLADAWGPAGFNAFPVPGCAGSGAAANIVLLNLWDRGARPAMPIMEHSLKLAAVGYQGLRTHKGQLLCSQEEDVATELCPVHITAESMSCRKAGHSLTYSAVMSLKVHFEQPICLTGIKVGAAPGTGGGPAGRPYINLFALDLTTQSAARFVLLTQHCTLPDKDTKAVRLDAIITTTVVLRGQFQTLPVALYGWKLALDNGQGPSIESAVYSANFLPPTPAPRAFAGQPFAAELPKYALEALRPLLEIWDRAAASERRLRDETLTKEQLQAVEAAADRMCAALPNAGAPSTSPSLLYSHFGSALTNGLGPSGEGAAAAPAPAPAISEQVADMAAGWSQLLASGPGSGSIAAFGMAGIAASVLVAACPRYAARFLAVNGAGALTAALALARPPVSVIRYAIAALEAVTRACGPAGCEVALGWWAPPLPQLDCPQAPSPGHADGRALQDAAELAEPEMKLEQGYGREGEAQAGFLVKEEPDVEGTTPRGEDVRLPASTFDAQEDYDMLEDGDAQADANADEDLYKDYQLNHGGGQGEGYEGGETAGEGGGADEAEAHQEDDDLYADIVPGLAQVDGEWDDSDEDVAGDTGANGGQNNADEQWGSDAQPRWEGEEAAHADADHRWNPAIKGLAPQAAADDDNMLDKMLADTPDHFSEEEEPQLDAGARSAENGGHDKHTSTSDRGNSRDEGNSKRKHEPVRWEPGQEGGARKKSKSDQDKDDRHKDRKSHDREGGHKEKKRKHKEKDKDRDREKDKEKDREKDRDRDIGKDRSRDKERTKALEADGDRDRKEKQRERDSRREKDREKDREKERQREREKEKVRDRERAAEKSHRSEREKESRRSVEALKSRDQEQAQRSKEAPRDRRDRSREDDQRDRRSARPDAVDTARRTSDSRARSRPGREESRPSREPQPAPAKARGREETRRAEPIKEDPSRQHRSRDAPVPAGARTRPDIREPRTKRSRSREPWHDSIKPDPDTDIAQENAMERAAEAARQEEADSEARTAAAAQAQAREFERERERAAERMERERREFGGCYSAVLEAILQPLPKQVAAAGAQLLARLRVVEAVAKFQAAGEALARMHASGSAPDTQAAQVAIAETASTLTAVAHALASSGIAAERPILPVVSDVVKSLGATPEPDTVALSTLAARRALALVAAVMHVPAVHATLLEQQGLLQPPTTPAVIMVEYPNLYYLLAHLSKPLLQAVRRLLAVLLSCAGGLDLLLRNPIPTGALLKALDPASDPYGPPLPQDLEPARGSSEHLAATLRASMAAAQAALALVEAPGLHSAAAADAARALAELLNWEAGRAAAVCAIANVPGALSRLLDLVRDPVHPHAGREGQKAAAAVQWRAGALYGAALLQELVQHSHCDALRTWATAAPAVQAAVSDALSAVEIPSDNDDLKKQRVARMLVDVRGRVEAMMLLRDKGIGALITCLDGILPPLVAAAPDVAKDKDRNAKKVPKHVELRAAIALLHDADKSGKAQTALQLLHAVISASGGAHIGLAAADAAGIKVMDRALRSCTAMMKASSADDAGAAFAGDALDDLEVASNRLRAAALLAAAAKAVNALLQRLCDASVDFNSSALLEALLAAHATCTLSTESLAATIGHLSYPASTPILQARQALAASLKCWIANSSWTPELMPTIFTARASASGDPPLVNAQAPQEMLTSACMLADIFPAEWPPAGAARQGGGCHLPPAHMRYRAALARSFEPSAASLRRLLTTAAGSEAVLFRAALVRLCARASGLGGGMGMFVVGPLMEELAEAAQPSKQVFDARRCLEVLVPLAYRPAIKAALLDAGCAAALGQLLARLLPAAADPAKAAEASALTTMALEILTVLCNTDVCLDPSLSAERRATDECVGTSEAGSVVAILLAGLVRLGGNAFIAKRLVAALATQAPGRAALRTAATRWQAQATGASTTGEAALQWAVSRLRQQGQDGAEASMRQVCTEVGAVLQTVATTEEDEDTEWPSPASAPIRFAAAVQAALNTGLPPASSEDELAETSSPEALVYDAATRMFWRNVNARAAGTTINKLGRKPTRYDIPESVPVAAVTARLTQGLTRAKHPRDAKMAAGGPDASPSAAKAAQQPPAKPAAAHAPAQPAKTPLAAMPGADLPPVIAPPGRTRNNARARSQTGSLSRPTSIHVDDFQRNGGADAGRPGGLTTPRGSGSGGGFSLQGSGRHGGRSGGGGGGGGGPSLAQLLSDPAVVASLNNPAKMQQLLEQYPILMQALQSGTI</sequence>
<evidence type="ECO:0008006" key="4">
    <source>
        <dbReference type="Google" id="ProtNLM"/>
    </source>
</evidence>
<feature type="compositionally biased region" description="Basic and acidic residues" evidence="1">
    <location>
        <begin position="987"/>
        <end position="1004"/>
    </location>
</feature>
<dbReference type="PANTHER" id="PTHR23185">
    <property type="entry name" value="PROTEIN VIRILIZER HOMOLOG"/>
    <property type="match status" value="1"/>
</dbReference>
<feature type="compositionally biased region" description="Acidic residues" evidence="1">
    <location>
        <begin position="577"/>
        <end position="587"/>
    </location>
</feature>
<feature type="compositionally biased region" description="Basic and acidic residues" evidence="1">
    <location>
        <begin position="673"/>
        <end position="693"/>
    </location>
</feature>
<dbReference type="GO" id="GO:0003723">
    <property type="term" value="F:RNA binding"/>
    <property type="evidence" value="ECO:0007669"/>
    <property type="project" value="TreeGrafter"/>
</dbReference>
<dbReference type="GO" id="GO:0036396">
    <property type="term" value="C:RNA N6-methyladenosine methyltransferase complex"/>
    <property type="evidence" value="ECO:0007669"/>
    <property type="project" value="TreeGrafter"/>
</dbReference>
<dbReference type="RefSeq" id="XP_005647047.1">
    <property type="nucleotide sequence ID" value="XM_005646990.1"/>
</dbReference>
<protein>
    <recommendedName>
        <fullName evidence="4">Virilizer N-terminal domain-containing protein</fullName>
    </recommendedName>
</protein>
<name>I0YVT4_COCSC</name>
<feature type="compositionally biased region" description="Basic and acidic residues" evidence="1">
    <location>
        <begin position="609"/>
        <end position="625"/>
    </location>
</feature>
<keyword evidence="3" id="KW-1185">Reference proteome</keyword>
<feature type="compositionally biased region" description="Basic and acidic residues" evidence="1">
    <location>
        <begin position="1015"/>
        <end position="1025"/>
    </location>
</feature>
<dbReference type="OrthoDB" id="515805at2759"/>
<evidence type="ECO:0000256" key="1">
    <source>
        <dbReference type="SAM" id="MobiDB-lite"/>
    </source>
</evidence>
<feature type="compositionally biased region" description="Polar residues" evidence="1">
    <location>
        <begin position="2131"/>
        <end position="2148"/>
    </location>
</feature>
<dbReference type="eggNOG" id="KOG0415">
    <property type="taxonomic scope" value="Eukaryota"/>
</dbReference>
<dbReference type="Proteomes" id="UP000007264">
    <property type="component" value="Unassembled WGS sequence"/>
</dbReference>
<feature type="compositionally biased region" description="Basic and acidic residues" evidence="1">
    <location>
        <begin position="746"/>
        <end position="910"/>
    </location>
</feature>
<dbReference type="KEGG" id="csl:COCSUDRAFT_56177"/>
<evidence type="ECO:0000313" key="2">
    <source>
        <dbReference type="EMBL" id="EIE22503.1"/>
    </source>
</evidence>
<organism evidence="2 3">
    <name type="scientific">Coccomyxa subellipsoidea (strain C-169)</name>
    <name type="common">Green microalga</name>
    <dbReference type="NCBI Taxonomy" id="574566"/>
    <lineage>
        <taxon>Eukaryota</taxon>
        <taxon>Viridiplantae</taxon>
        <taxon>Chlorophyta</taxon>
        <taxon>core chlorophytes</taxon>
        <taxon>Trebouxiophyceae</taxon>
        <taxon>Trebouxiophyceae incertae sedis</taxon>
        <taxon>Coccomyxaceae</taxon>
        <taxon>Coccomyxa</taxon>
        <taxon>Coccomyxa subellipsoidea</taxon>
    </lineage>
</organism>
<feature type="compositionally biased region" description="Gly residues" evidence="1">
    <location>
        <begin position="2192"/>
        <end position="2203"/>
    </location>
</feature>
<dbReference type="GeneID" id="17040489"/>
<proteinExistence type="predicted"/>
<feature type="compositionally biased region" description="Basic and acidic residues" evidence="1">
    <location>
        <begin position="643"/>
        <end position="655"/>
    </location>
</feature>
<feature type="region of interest" description="Disordered" evidence="1">
    <location>
        <begin position="571"/>
        <end position="1025"/>
    </location>
</feature>